<dbReference type="EMBL" id="BART01015183">
    <property type="protein sequence ID" value="GAG81205.1"/>
    <property type="molecule type" value="Genomic_DNA"/>
</dbReference>
<gene>
    <name evidence="1" type="ORF">S01H4_29559</name>
</gene>
<proteinExistence type="predicted"/>
<evidence type="ECO:0000313" key="1">
    <source>
        <dbReference type="EMBL" id="GAG81205.1"/>
    </source>
</evidence>
<sequence>MESVEMKLPYTFESSVTSANRITIPTMLTYIETGDRIEGYIQLLTDDKTYPFDKKLSSSRHITIGHIKSSLPSKQLTSRLRVTIQKIHKSISEL</sequence>
<name>X1AF49_9ZZZZ</name>
<reference evidence="1" key="1">
    <citation type="journal article" date="2014" name="Front. Microbiol.">
        <title>High frequency of phylogenetically diverse reductive dehalogenase-homologous genes in deep subseafloor sedimentary metagenomes.</title>
        <authorList>
            <person name="Kawai M."/>
            <person name="Futagami T."/>
            <person name="Toyoda A."/>
            <person name="Takaki Y."/>
            <person name="Nishi S."/>
            <person name="Hori S."/>
            <person name="Arai W."/>
            <person name="Tsubouchi T."/>
            <person name="Morono Y."/>
            <person name="Uchiyama I."/>
            <person name="Ito T."/>
            <person name="Fujiyama A."/>
            <person name="Inagaki F."/>
            <person name="Takami H."/>
        </authorList>
    </citation>
    <scope>NUCLEOTIDE SEQUENCE</scope>
    <source>
        <strain evidence="1">Expedition CK06-06</strain>
    </source>
</reference>
<organism evidence="1">
    <name type="scientific">marine sediment metagenome</name>
    <dbReference type="NCBI Taxonomy" id="412755"/>
    <lineage>
        <taxon>unclassified sequences</taxon>
        <taxon>metagenomes</taxon>
        <taxon>ecological metagenomes</taxon>
    </lineage>
</organism>
<dbReference type="AlphaFoldDB" id="X1AF49"/>
<protein>
    <submittedName>
        <fullName evidence="1">Uncharacterized protein</fullName>
    </submittedName>
</protein>
<accession>X1AF49</accession>
<comment type="caution">
    <text evidence="1">The sequence shown here is derived from an EMBL/GenBank/DDBJ whole genome shotgun (WGS) entry which is preliminary data.</text>
</comment>